<name>A0AAE8YMI0_9CAUD</name>
<dbReference type="InterPro" id="IPR013506">
    <property type="entry name" value="Topo_IIA_bsu_dom2"/>
</dbReference>
<feature type="domain" description="DNA gyrase B subunit C-terminal" evidence="8">
    <location>
        <begin position="583"/>
        <end position="644"/>
    </location>
</feature>
<dbReference type="SUPFAM" id="SSF55874">
    <property type="entry name" value="ATPase domain of HSP90 chaperone/DNA topoisomerase II/histidine kinase"/>
    <property type="match status" value="1"/>
</dbReference>
<dbReference type="Pfam" id="PF01751">
    <property type="entry name" value="Toprim"/>
    <property type="match status" value="1"/>
</dbReference>
<dbReference type="InterPro" id="IPR013759">
    <property type="entry name" value="Topo_IIA_B_C"/>
</dbReference>
<dbReference type="PRINTS" id="PR01159">
    <property type="entry name" value="DNAGYRASEB"/>
</dbReference>
<dbReference type="InterPro" id="IPR001241">
    <property type="entry name" value="Topo_IIA"/>
</dbReference>
<protein>
    <recommendedName>
        <fullName evidence="2">DNA topoisomerase (ATP-hydrolyzing)</fullName>
        <ecNumber evidence="2">5.6.2.2</ecNumber>
    </recommendedName>
</protein>
<dbReference type="CDD" id="cd01030">
    <property type="entry name" value="TOPRIM_TopoIIA_like"/>
    <property type="match status" value="1"/>
</dbReference>
<evidence type="ECO:0000256" key="6">
    <source>
        <dbReference type="ARBA" id="ARBA00023235"/>
    </source>
</evidence>
<dbReference type="InterPro" id="IPR014721">
    <property type="entry name" value="Ribsml_uS5_D2-typ_fold_subgr"/>
</dbReference>
<dbReference type="GO" id="GO:0005524">
    <property type="term" value="F:ATP binding"/>
    <property type="evidence" value="ECO:0007669"/>
    <property type="project" value="InterPro"/>
</dbReference>
<keyword evidence="4" id="KW-0460">Magnesium</keyword>
<comment type="catalytic activity">
    <reaction evidence="1">
        <text>ATP-dependent breakage, passage and rejoining of double-stranded DNA.</text>
        <dbReference type="EC" id="5.6.2.2"/>
    </reaction>
</comment>
<dbReference type="InterPro" id="IPR000565">
    <property type="entry name" value="Topo_IIA_B"/>
</dbReference>
<dbReference type="GO" id="GO:0006265">
    <property type="term" value="P:DNA topological change"/>
    <property type="evidence" value="ECO:0007669"/>
    <property type="project" value="InterPro"/>
</dbReference>
<keyword evidence="5" id="KW-0238">DNA-binding</keyword>
<dbReference type="Pfam" id="PF00204">
    <property type="entry name" value="DNA_gyraseB"/>
    <property type="match status" value="1"/>
</dbReference>
<dbReference type="EC" id="5.6.2.2" evidence="2"/>
<dbReference type="PRINTS" id="PR00418">
    <property type="entry name" value="TPI2FAMILY"/>
</dbReference>
<dbReference type="EMBL" id="OK499972">
    <property type="protein sequence ID" value="UGO46192.1"/>
    <property type="molecule type" value="Genomic_DNA"/>
</dbReference>
<dbReference type="GO" id="GO:0003918">
    <property type="term" value="F:DNA topoisomerase type II (double strand cut, ATP-hydrolyzing) activity"/>
    <property type="evidence" value="ECO:0007669"/>
    <property type="project" value="UniProtKB-EC"/>
</dbReference>
<dbReference type="GO" id="GO:0046872">
    <property type="term" value="F:metal ion binding"/>
    <property type="evidence" value="ECO:0007669"/>
    <property type="project" value="UniProtKB-KW"/>
</dbReference>
<evidence type="ECO:0000313" key="10">
    <source>
        <dbReference type="EMBL" id="UGO46192.1"/>
    </source>
</evidence>
<evidence type="ECO:0000256" key="5">
    <source>
        <dbReference type="ARBA" id="ARBA00023125"/>
    </source>
</evidence>
<dbReference type="SMART" id="SM00433">
    <property type="entry name" value="TOP2c"/>
    <property type="match status" value="1"/>
</dbReference>
<dbReference type="InterPro" id="IPR036890">
    <property type="entry name" value="HATPase_C_sf"/>
</dbReference>
<keyword evidence="11" id="KW-1185">Reference proteome</keyword>
<dbReference type="Gene3D" id="3.30.565.10">
    <property type="entry name" value="Histidine kinase-like ATPase, C-terminal domain"/>
    <property type="match status" value="1"/>
</dbReference>
<dbReference type="SUPFAM" id="SSF56719">
    <property type="entry name" value="Type II DNA topoisomerase"/>
    <property type="match status" value="1"/>
</dbReference>
<dbReference type="Gene3D" id="3.30.230.10">
    <property type="match status" value="1"/>
</dbReference>
<evidence type="ECO:0000259" key="7">
    <source>
        <dbReference type="Pfam" id="PF00204"/>
    </source>
</evidence>
<dbReference type="Proteomes" id="UP000827751">
    <property type="component" value="Segment"/>
</dbReference>
<dbReference type="SUPFAM" id="SSF54211">
    <property type="entry name" value="Ribosomal protein S5 domain 2-like"/>
    <property type="match status" value="1"/>
</dbReference>
<gene>
    <name evidence="10" type="ORF">CHEWBECCA_109</name>
</gene>
<dbReference type="InterPro" id="IPR006171">
    <property type="entry name" value="TOPRIM_dom"/>
</dbReference>
<evidence type="ECO:0000259" key="8">
    <source>
        <dbReference type="Pfam" id="PF00986"/>
    </source>
</evidence>
<dbReference type="InterPro" id="IPR020568">
    <property type="entry name" value="Ribosomal_Su5_D2-typ_SF"/>
</dbReference>
<proteinExistence type="predicted"/>
<dbReference type="InterPro" id="IPR013760">
    <property type="entry name" value="Topo_IIA-like_dom_sf"/>
</dbReference>
<evidence type="ECO:0000259" key="9">
    <source>
        <dbReference type="Pfam" id="PF01751"/>
    </source>
</evidence>
<dbReference type="Pfam" id="PF00986">
    <property type="entry name" value="DNA_gyraseB_C"/>
    <property type="match status" value="1"/>
</dbReference>
<dbReference type="PANTHER" id="PTHR45866">
    <property type="entry name" value="DNA GYRASE/TOPOISOMERASE SUBUNIT B"/>
    <property type="match status" value="1"/>
</dbReference>
<evidence type="ECO:0000313" key="11">
    <source>
        <dbReference type="Proteomes" id="UP000827751"/>
    </source>
</evidence>
<dbReference type="PANTHER" id="PTHR45866:SF2">
    <property type="entry name" value="DNA TOPOISOMERASE (ATP-HYDROLYZING)"/>
    <property type="match status" value="1"/>
</dbReference>
<dbReference type="Gene3D" id="3.40.50.670">
    <property type="match status" value="1"/>
</dbReference>
<feature type="domain" description="DNA topoisomerase type IIA subunit B" evidence="7">
    <location>
        <begin position="220"/>
        <end position="400"/>
    </location>
</feature>
<organism evidence="10 11">
    <name type="scientific">Bacillus phage vB_BanS_Chewbecca</name>
    <dbReference type="NCBI Taxonomy" id="2894786"/>
    <lineage>
        <taxon>Viruses</taxon>
        <taxon>Duplodnaviria</taxon>
        <taxon>Heunggongvirae</taxon>
        <taxon>Uroviricota</taxon>
        <taxon>Caudoviricetes</taxon>
        <taxon>Joanripponvirinae</taxon>
        <taxon>Tsamsavirus</taxon>
        <taxon>Tsamsavirus chewbecca</taxon>
    </lineage>
</organism>
<sequence length="656" mass="74662">MEDDLMSNIKKLSEKEKVRRKISVWLGASNHIAVLHTIKEIVGNSADEVNKGNGDEIEITRHSDKKLTIKDNCQGLPLEGKNEDGIENYKLLFETLFAGTKYDNGIENNDYTVGTNGVFNTVLTFSSKDVTFEVARPDGNVYSISYHKGENSSPLQVIGKSSETYTKITYELDDDIFEDNYFEVGEISEIASQQASLIKGKVIVKDEIEDTEETFVYENGIVDFLNQQMEELTPTHEMIVFQKEISHATKQEGKDVTDDVKVSIVMNYTKEDDEPTQIEFLNGSNLINHGTIYDGMVAGMRNIVNRYLKDNNMYKKDEKQITKDDVIVGLNYVIDFKSYFPVYASQTKFASYVKYYEDVMKNALESFFESYIVEHKSDMDVIAKKVLITKQSREKAEKTRMDFKKKFSTPVHNITSPVDGFVSCTSKDNTKTEVYVVEGKSALGSTQQGRDPLIQAIYALRGKTLNCLKAPYEKIFSNDVVVDLIKILGCGVEVKNKHAKDLNTFDINNLKWSKVIIATDADVDGFHIRTLILTMIYRLMPTLIEEGYIYIAESPLYEITQNDVSVFAYSDAEKDEIVSKMTGNYTIQRSKGLGENTAEMMWDTTMNPETRRLIQITPDGIEETAEAFELFLGDNLEGRKEYIEEHLHEYIENMLD</sequence>
<feature type="domain" description="Toprim" evidence="9">
    <location>
        <begin position="433"/>
        <end position="553"/>
    </location>
</feature>
<evidence type="ECO:0000256" key="2">
    <source>
        <dbReference type="ARBA" id="ARBA00012895"/>
    </source>
</evidence>
<accession>A0AAE8YMI0</accession>
<evidence type="ECO:0000256" key="3">
    <source>
        <dbReference type="ARBA" id="ARBA00022723"/>
    </source>
</evidence>
<keyword evidence="6" id="KW-0413">Isomerase</keyword>
<reference evidence="10 11" key="1">
    <citation type="submission" date="2021-10" db="EMBL/GenBank/DDBJ databases">
        <authorList>
            <person name="Lavering E.D."/>
            <person name="James R."/>
            <person name="Fairhom J.D."/>
            <person name="Ogilvie B.H."/>
            <person name="Thurgood T.L."/>
            <person name="Robison R.A."/>
            <person name="Grose J.H."/>
        </authorList>
    </citation>
    <scope>NUCLEOTIDE SEQUENCE [LARGE SCALE GENOMIC DNA]</scope>
</reference>
<dbReference type="InterPro" id="IPR002288">
    <property type="entry name" value="DNA_gyrase_B_C"/>
</dbReference>
<evidence type="ECO:0000256" key="1">
    <source>
        <dbReference type="ARBA" id="ARBA00000185"/>
    </source>
</evidence>
<dbReference type="GO" id="GO:0003677">
    <property type="term" value="F:DNA binding"/>
    <property type="evidence" value="ECO:0007669"/>
    <property type="project" value="UniProtKB-KW"/>
</dbReference>
<evidence type="ECO:0000256" key="4">
    <source>
        <dbReference type="ARBA" id="ARBA00022842"/>
    </source>
</evidence>
<keyword evidence="3" id="KW-0479">Metal-binding</keyword>